<dbReference type="AlphaFoldDB" id="A0A9X1VLR9"/>
<proteinExistence type="predicted"/>
<dbReference type="Gene3D" id="3.90.1570.30">
    <property type="match status" value="1"/>
</dbReference>
<evidence type="ECO:0000313" key="2">
    <source>
        <dbReference type="EMBL" id="MCI2227903.1"/>
    </source>
</evidence>
<dbReference type="InterPro" id="IPR029464">
    <property type="entry name" value="HSDR_N"/>
</dbReference>
<name>A0A9X1VLR9_9FLAO</name>
<dbReference type="EMBL" id="JAKQYM010000001">
    <property type="protein sequence ID" value="MCI2227903.1"/>
    <property type="molecule type" value="Genomic_DNA"/>
</dbReference>
<evidence type="ECO:0000313" key="3">
    <source>
        <dbReference type="Proteomes" id="UP001139369"/>
    </source>
</evidence>
<sequence>MQKLNLPTYKFKLKSNENKTLIFDKLRKKYMVLTPEEWVRQHFVCFLIEEKKYPTSLIALEKQLTINNRKKRTDILVFNTDGKPDIIVECKAPKIKITQDTFDQIARYNLKLQANYLIVTNGLEHFYCKMDFEKETYIFLKEIPNYK</sequence>
<organism evidence="2 3">
    <name type="scientific">Polaribacter marinus</name>
    <dbReference type="NCBI Taxonomy" id="2916838"/>
    <lineage>
        <taxon>Bacteria</taxon>
        <taxon>Pseudomonadati</taxon>
        <taxon>Bacteroidota</taxon>
        <taxon>Flavobacteriia</taxon>
        <taxon>Flavobacteriales</taxon>
        <taxon>Flavobacteriaceae</taxon>
    </lineage>
</organism>
<dbReference type="RefSeq" id="WP_242177022.1">
    <property type="nucleotide sequence ID" value="NZ_JAKQYM010000001.1"/>
</dbReference>
<dbReference type="Proteomes" id="UP001139369">
    <property type="component" value="Unassembled WGS sequence"/>
</dbReference>
<dbReference type="Pfam" id="PF13588">
    <property type="entry name" value="HSDR_N_2"/>
    <property type="match status" value="1"/>
</dbReference>
<accession>A0A9X1VLR9</accession>
<reference evidence="2" key="1">
    <citation type="submission" date="2022-02" db="EMBL/GenBank/DDBJ databases">
        <title>Polaribacter sp. MSW13, isolated from seawater.</title>
        <authorList>
            <person name="Kristyanto S."/>
            <person name="Jung J."/>
            <person name="Jeon C.O."/>
        </authorList>
    </citation>
    <scope>NUCLEOTIDE SEQUENCE</scope>
    <source>
        <strain evidence="2">MSW13</strain>
    </source>
</reference>
<gene>
    <name evidence="2" type="ORF">MC378_01905</name>
</gene>
<comment type="caution">
    <text evidence="2">The sequence shown here is derived from an EMBL/GenBank/DDBJ whole genome shotgun (WGS) entry which is preliminary data.</text>
</comment>
<protein>
    <submittedName>
        <fullName evidence="2">Type I restriction enzyme HsdR N-terminal domain-containing protein</fullName>
    </submittedName>
</protein>
<keyword evidence="3" id="KW-1185">Reference proteome</keyword>
<feature type="domain" description="Type I restriction enzyme R protein N-terminal" evidence="1">
    <location>
        <begin position="35"/>
        <end position="144"/>
    </location>
</feature>
<evidence type="ECO:0000259" key="1">
    <source>
        <dbReference type="Pfam" id="PF13588"/>
    </source>
</evidence>